<dbReference type="EMBL" id="LXQA010264407">
    <property type="protein sequence ID" value="MCI39168.1"/>
    <property type="molecule type" value="Genomic_DNA"/>
</dbReference>
<reference evidence="1 2" key="1">
    <citation type="journal article" date="2018" name="Front. Plant Sci.">
        <title>Red Clover (Trifolium pratense) and Zigzag Clover (T. medium) - A Picture of Genomic Similarities and Differences.</title>
        <authorList>
            <person name="Dluhosova J."/>
            <person name="Istvanek J."/>
            <person name="Nedelnik J."/>
            <person name="Repkova J."/>
        </authorList>
    </citation>
    <scope>NUCLEOTIDE SEQUENCE [LARGE SCALE GENOMIC DNA]</scope>
    <source>
        <strain evidence="2">cv. 10/8</strain>
        <tissue evidence="1">Leaf</tissue>
    </source>
</reference>
<dbReference type="AlphaFoldDB" id="A0A392RR96"/>
<evidence type="ECO:0000313" key="2">
    <source>
        <dbReference type="Proteomes" id="UP000265520"/>
    </source>
</evidence>
<protein>
    <submittedName>
        <fullName evidence="1">Uncharacterized protein</fullName>
    </submittedName>
</protein>
<comment type="caution">
    <text evidence="1">The sequence shown here is derived from an EMBL/GenBank/DDBJ whole genome shotgun (WGS) entry which is preliminary data.</text>
</comment>
<dbReference type="Proteomes" id="UP000265520">
    <property type="component" value="Unassembled WGS sequence"/>
</dbReference>
<name>A0A392RR96_9FABA</name>
<evidence type="ECO:0000313" key="1">
    <source>
        <dbReference type="EMBL" id="MCI39168.1"/>
    </source>
</evidence>
<organism evidence="1 2">
    <name type="scientific">Trifolium medium</name>
    <dbReference type="NCBI Taxonomy" id="97028"/>
    <lineage>
        <taxon>Eukaryota</taxon>
        <taxon>Viridiplantae</taxon>
        <taxon>Streptophyta</taxon>
        <taxon>Embryophyta</taxon>
        <taxon>Tracheophyta</taxon>
        <taxon>Spermatophyta</taxon>
        <taxon>Magnoliopsida</taxon>
        <taxon>eudicotyledons</taxon>
        <taxon>Gunneridae</taxon>
        <taxon>Pentapetalae</taxon>
        <taxon>rosids</taxon>
        <taxon>fabids</taxon>
        <taxon>Fabales</taxon>
        <taxon>Fabaceae</taxon>
        <taxon>Papilionoideae</taxon>
        <taxon>50 kb inversion clade</taxon>
        <taxon>NPAAA clade</taxon>
        <taxon>Hologalegina</taxon>
        <taxon>IRL clade</taxon>
        <taxon>Trifolieae</taxon>
        <taxon>Trifolium</taxon>
    </lineage>
</organism>
<proteinExistence type="predicted"/>
<accession>A0A392RR96</accession>
<sequence length="37" mass="4153">MCMATTPMLFWSTRHCPPAAATGDVTMVVMRIGRRKK</sequence>
<feature type="non-terminal residue" evidence="1">
    <location>
        <position position="37"/>
    </location>
</feature>
<keyword evidence="2" id="KW-1185">Reference proteome</keyword>